<protein>
    <submittedName>
        <fullName evidence="5">C4-dicarboxylate TRAP transporter substrate-binding protein</fullName>
    </submittedName>
</protein>
<evidence type="ECO:0000256" key="4">
    <source>
        <dbReference type="SAM" id="SignalP"/>
    </source>
</evidence>
<dbReference type="Proteomes" id="UP001216899">
    <property type="component" value="Chromosome"/>
</dbReference>
<dbReference type="SUPFAM" id="SSF53850">
    <property type="entry name" value="Periplasmic binding protein-like II"/>
    <property type="match status" value="1"/>
</dbReference>
<dbReference type="Gene3D" id="3.40.190.170">
    <property type="entry name" value="Bacterial extracellular solute-binding protein, family 7"/>
    <property type="match status" value="1"/>
</dbReference>
<dbReference type="GeneID" id="97049190"/>
<evidence type="ECO:0000256" key="3">
    <source>
        <dbReference type="ARBA" id="ARBA00022764"/>
    </source>
</evidence>
<comment type="subcellular location">
    <subcellularLocation>
        <location evidence="1">Periplasm</location>
    </subcellularLocation>
</comment>
<feature type="chain" id="PRO_5046448020" evidence="4">
    <location>
        <begin position="21"/>
        <end position="352"/>
    </location>
</feature>
<sequence>MTTPSYRTALMAAGLTAALAAPAMSQTTLIYGEPGPNRGARAEATQWFADQVAEQSGGDLTLDITWGGALFSEKAAVQSLRDGVADLGSVIGVYFPQDMVAYGIADLPLDNPDPWVGMKATDALMRNNEQIKANLAAQNLVYVGTYTTSAVQMGCKGPAVTSVDQLAGKKVRGVGAYGQTFRDLGATLVDMSVYEAYQGMENGLLDCTQTYSYLVAALKFDEVFDSYTFIDWGQVGALGIVMNKSMFDSLSPEQQQVIMTAGEGLADEFGRIIEQANAESIKILEDAGKEIVSFSDEDRARLTEAGQPYLDEWVARADAAGLDGQALLDEYRGLIAQYTQELETQGYPWERG</sequence>
<keyword evidence="2 4" id="KW-0732">Signal</keyword>
<dbReference type="PANTHER" id="PTHR33376">
    <property type="match status" value="1"/>
</dbReference>
<dbReference type="Pfam" id="PF03480">
    <property type="entry name" value="DctP"/>
    <property type="match status" value="1"/>
</dbReference>
<name>A0ABY7UV84_9RHOB</name>
<evidence type="ECO:0000313" key="5">
    <source>
        <dbReference type="EMBL" id="WDA13812.1"/>
    </source>
</evidence>
<keyword evidence="3" id="KW-0574">Periplasm</keyword>
<evidence type="ECO:0000313" key="6">
    <source>
        <dbReference type="Proteomes" id="UP001216899"/>
    </source>
</evidence>
<keyword evidence="6" id="KW-1185">Reference proteome</keyword>
<feature type="signal peptide" evidence="4">
    <location>
        <begin position="1"/>
        <end position="20"/>
    </location>
</feature>
<accession>A0ABY7UV84</accession>
<evidence type="ECO:0000256" key="2">
    <source>
        <dbReference type="ARBA" id="ARBA00022729"/>
    </source>
</evidence>
<reference evidence="5 6" key="1">
    <citation type="submission" date="2023-02" db="EMBL/GenBank/DDBJ databases">
        <title>Whole genome sequenc of Paracoccus marcusii MBLB0836.</title>
        <authorList>
            <person name="Seo M.-J."/>
            <person name="Cho E.-S."/>
            <person name="Hwang C.Y."/>
        </authorList>
    </citation>
    <scope>NUCLEOTIDE SEQUENCE [LARGE SCALE GENOMIC DNA]</scope>
    <source>
        <strain evidence="5 6">MBLB0836</strain>
    </source>
</reference>
<gene>
    <name evidence="5" type="ORF">PRL19_06040</name>
</gene>
<dbReference type="EMBL" id="CP117466">
    <property type="protein sequence ID" value="WDA13812.1"/>
    <property type="molecule type" value="Genomic_DNA"/>
</dbReference>
<evidence type="ECO:0000256" key="1">
    <source>
        <dbReference type="ARBA" id="ARBA00004418"/>
    </source>
</evidence>
<dbReference type="RefSeq" id="WP_046000728.1">
    <property type="nucleotide sequence ID" value="NZ_CP065892.1"/>
</dbReference>
<dbReference type="CDD" id="cd13666">
    <property type="entry name" value="PBP2_TRAP_DctP_like_1"/>
    <property type="match status" value="1"/>
</dbReference>
<organism evidence="5 6">
    <name type="scientific">Paracoccus marcusii</name>
    <dbReference type="NCBI Taxonomy" id="59779"/>
    <lineage>
        <taxon>Bacteria</taxon>
        <taxon>Pseudomonadati</taxon>
        <taxon>Pseudomonadota</taxon>
        <taxon>Alphaproteobacteria</taxon>
        <taxon>Rhodobacterales</taxon>
        <taxon>Paracoccaceae</taxon>
        <taxon>Paracoccus</taxon>
    </lineage>
</organism>
<dbReference type="NCBIfam" id="NF037995">
    <property type="entry name" value="TRAP_S1"/>
    <property type="match status" value="1"/>
</dbReference>
<dbReference type="PANTHER" id="PTHR33376:SF5">
    <property type="entry name" value="EXTRACYTOPLASMIC SOLUTE RECEPTOR PROTEIN"/>
    <property type="match status" value="1"/>
</dbReference>
<dbReference type="InterPro" id="IPR018389">
    <property type="entry name" value="DctP_fam"/>
</dbReference>
<dbReference type="InterPro" id="IPR038404">
    <property type="entry name" value="TRAP_DctP_sf"/>
</dbReference>
<proteinExistence type="predicted"/>